<dbReference type="PANTHER" id="PTHR11203:SF11">
    <property type="entry name" value="CLEAVAGE AND POLYADENYLATION SPECIFICITY FACTOR SUBUNIT 3"/>
    <property type="match status" value="1"/>
</dbReference>
<evidence type="ECO:0000259" key="13">
    <source>
        <dbReference type="SMART" id="SM00849"/>
    </source>
</evidence>
<evidence type="ECO:0000256" key="1">
    <source>
        <dbReference type="ARBA" id="ARBA00004123"/>
    </source>
</evidence>
<dbReference type="PANTHER" id="PTHR11203">
    <property type="entry name" value="CLEAVAGE AND POLYADENYLATION SPECIFICITY FACTOR FAMILY MEMBER"/>
    <property type="match status" value="1"/>
</dbReference>
<dbReference type="GO" id="GO:0004534">
    <property type="term" value="F:5'-3' RNA exonuclease activity"/>
    <property type="evidence" value="ECO:0007669"/>
    <property type="project" value="TreeGrafter"/>
</dbReference>
<keyword evidence="6" id="KW-0255">Endonuclease</keyword>
<dbReference type="Proteomes" id="UP000245946">
    <property type="component" value="Unassembled WGS sequence"/>
</dbReference>
<evidence type="ECO:0000256" key="10">
    <source>
        <dbReference type="ARBA" id="ARBA00069466"/>
    </source>
</evidence>
<organism evidence="16 17">
    <name type="scientific">Tilletiopsis washingtonensis</name>
    <dbReference type="NCBI Taxonomy" id="58919"/>
    <lineage>
        <taxon>Eukaryota</taxon>
        <taxon>Fungi</taxon>
        <taxon>Dikarya</taxon>
        <taxon>Basidiomycota</taxon>
        <taxon>Ustilaginomycotina</taxon>
        <taxon>Exobasidiomycetes</taxon>
        <taxon>Entylomatales</taxon>
        <taxon>Entylomatales incertae sedis</taxon>
        <taxon>Tilletiopsis</taxon>
    </lineage>
</organism>
<name>A0A316ZA16_9BASI</name>
<keyword evidence="5" id="KW-0540">Nuclease</keyword>
<dbReference type="InterPro" id="IPR022712">
    <property type="entry name" value="Beta_Casp"/>
</dbReference>
<evidence type="ECO:0000256" key="4">
    <source>
        <dbReference type="ARBA" id="ARBA00022664"/>
    </source>
</evidence>
<dbReference type="Pfam" id="PF10996">
    <property type="entry name" value="Beta-Casp"/>
    <property type="match status" value="1"/>
</dbReference>
<reference evidence="16 17" key="1">
    <citation type="journal article" date="2018" name="Mol. Biol. Evol.">
        <title>Broad Genomic Sampling Reveals a Smut Pathogenic Ancestry of the Fungal Clade Ustilaginomycotina.</title>
        <authorList>
            <person name="Kijpornyongpan T."/>
            <person name="Mondo S.J."/>
            <person name="Barry K."/>
            <person name="Sandor L."/>
            <person name="Lee J."/>
            <person name="Lipzen A."/>
            <person name="Pangilinan J."/>
            <person name="LaButti K."/>
            <person name="Hainaut M."/>
            <person name="Henrissat B."/>
            <person name="Grigoriev I.V."/>
            <person name="Spatafora J.W."/>
            <person name="Aime M.C."/>
        </authorList>
    </citation>
    <scope>NUCLEOTIDE SEQUENCE [LARGE SCALE GENOMIC DNA]</scope>
    <source>
        <strain evidence="16 17">MCA 4186</strain>
    </source>
</reference>
<feature type="domain" description="Beta-Casp" evidence="14">
    <location>
        <begin position="256"/>
        <end position="378"/>
    </location>
</feature>
<evidence type="ECO:0000256" key="12">
    <source>
        <dbReference type="SAM" id="MobiDB-lite"/>
    </source>
</evidence>
<dbReference type="GO" id="GO:0004521">
    <property type="term" value="F:RNA endonuclease activity"/>
    <property type="evidence" value="ECO:0007669"/>
    <property type="project" value="TreeGrafter"/>
</dbReference>
<dbReference type="RefSeq" id="XP_025598819.1">
    <property type="nucleotide sequence ID" value="XM_025744581.1"/>
</dbReference>
<evidence type="ECO:0000256" key="6">
    <source>
        <dbReference type="ARBA" id="ARBA00022759"/>
    </source>
</evidence>
<feature type="region of interest" description="Disordered" evidence="12">
    <location>
        <begin position="693"/>
        <end position="812"/>
    </location>
</feature>
<dbReference type="STRING" id="58919.A0A316ZA16"/>
<gene>
    <name evidence="16" type="ORF">FA09DRAFT_343154</name>
</gene>
<evidence type="ECO:0000313" key="16">
    <source>
        <dbReference type="EMBL" id="PWN98540.1"/>
    </source>
</evidence>
<dbReference type="GO" id="GO:0005847">
    <property type="term" value="C:mRNA cleavage and polyadenylation specificity factor complex"/>
    <property type="evidence" value="ECO:0007669"/>
    <property type="project" value="TreeGrafter"/>
</dbReference>
<dbReference type="GO" id="GO:0006398">
    <property type="term" value="P:mRNA 3'-end processing by stem-loop binding and cleavage"/>
    <property type="evidence" value="ECO:0007669"/>
    <property type="project" value="TreeGrafter"/>
</dbReference>
<comment type="subcellular location">
    <subcellularLocation>
        <location evidence="1">Nucleus</location>
    </subcellularLocation>
</comment>
<feature type="compositionally biased region" description="Basic and acidic residues" evidence="12">
    <location>
        <begin position="618"/>
        <end position="633"/>
    </location>
</feature>
<sequence>MATVLPSPGAAGGADEELRIEMLGAGQEVGRSCCVLTYKGKTIVCDAGVHPAYQGIAALPFLDELDWSTVDALLITHFHLDHAAALTYVMEKTNFKEGNGRVYMTHPTKAVYRFLMSDFVRISNAGSDDQLFDETEMLASWRQIEAVDYHQEVQIAGGLRFTSYHAGHVLGAAMFLIEMAGLRILYTGDFSREEDRHLVQAEVPPVRPDVLISESTYGVQSLEPRLDKEQRFTTMVHNIVNRGGRVLLPVFVLGRAQELLLLLDEYWAAHPSLHQIPIYYASSLARKCIGIYQTYIHTMNEHIRARFNRRDNPFVFKHVSNLRSLDRFEDKGPCVMMASPGFMQSGVSRELLERWAPDRRNGLIVTGYSVEGTMARNILLDPDEIVAMSGQKIPLRMSVDEISFSAHVDFTQNSRFIDEVKAQHIVLVHGEQNAMSRLRAALQSKFAERSEDVKIHTPRNCEPLRLKFRGERMAKAIGRIAAQQPKANTVLDGLLVSKDFAYTLLDPADLADFTGLHTSAIMQRARVRLAVGWALARWHLEGMYGKLVEGVDLEGRRTMRIMGAVDVKQSEREGELVLEWKGSVANDMVADSAVALLLGVDSSPASVKMTTRAHTHSHGHEGEPEAQNEDKALARAAAENAALSEPHPHAAAALQEETTTSGEPSGADAAVLLARTEELAAFLEAHFGSVEETSVGGYVEETPAAEETEEKKGEDVEEAQAADGDAEMKDGAAPSAEDDTAQASTEAAAAEEEPSSAAPPDGDTSMSGAADADQKQASATPAADPAAAAAAAAAAMGPPKNAPTKPRAEREAEAAALLAAMPDPITRITGPMRPALLVQLDDERAVIETDSLVVTGRSPALRARVERLAALALRASTCIADSYTVRPALSTELFLGTHVPPVEPGTSEAASITG</sequence>
<dbReference type="InterPro" id="IPR036866">
    <property type="entry name" value="RibonucZ/Hydroxyglut_hydro"/>
</dbReference>
<evidence type="ECO:0000256" key="2">
    <source>
        <dbReference type="ARBA" id="ARBA00010624"/>
    </source>
</evidence>
<feature type="region of interest" description="Disordered" evidence="12">
    <location>
        <begin position="608"/>
        <end position="665"/>
    </location>
</feature>
<dbReference type="AlphaFoldDB" id="A0A316ZA16"/>
<dbReference type="Pfam" id="PF16661">
    <property type="entry name" value="Lactamase_B_6"/>
    <property type="match status" value="1"/>
</dbReference>
<dbReference type="CDD" id="cd16292">
    <property type="entry name" value="CPSF3-like_MBL-fold"/>
    <property type="match status" value="1"/>
</dbReference>
<evidence type="ECO:0000256" key="9">
    <source>
        <dbReference type="ARBA" id="ARBA00032592"/>
    </source>
</evidence>
<dbReference type="FunFam" id="3.40.50.10890:FF:000001">
    <property type="entry name" value="Cleavage and polyadenylation specificity factor subunit 3"/>
    <property type="match status" value="1"/>
</dbReference>
<evidence type="ECO:0000256" key="5">
    <source>
        <dbReference type="ARBA" id="ARBA00022722"/>
    </source>
</evidence>
<feature type="domain" description="Metallo-beta-lactamase" evidence="13">
    <location>
        <begin position="30"/>
        <end position="244"/>
    </location>
</feature>
<evidence type="ECO:0000259" key="15">
    <source>
        <dbReference type="SMART" id="SM01098"/>
    </source>
</evidence>
<dbReference type="GeneID" id="37272125"/>
<protein>
    <recommendedName>
        <fullName evidence="3">Endoribonuclease YSH1</fullName>
    </recommendedName>
    <alternativeName>
        <fullName evidence="10">Endoribonuclease ysh1</fullName>
    </alternativeName>
    <alternativeName>
        <fullName evidence="9 11">mRNA 3'-end-processing protein YSH1</fullName>
    </alternativeName>
</protein>
<comment type="similarity">
    <text evidence="2">Belongs to the metallo-beta-lactamase superfamily. RNA-metabolizing metallo-beta-lactamase-like family. CPSF2/YSH1 subfamily.</text>
</comment>
<keyword evidence="7" id="KW-0378">Hydrolase</keyword>
<dbReference type="Gene3D" id="3.60.15.10">
    <property type="entry name" value="Ribonuclease Z/Hydroxyacylglutathione hydrolase-like"/>
    <property type="match status" value="1"/>
</dbReference>
<dbReference type="InterPro" id="IPR001279">
    <property type="entry name" value="Metallo-B-lactamas"/>
</dbReference>
<keyword evidence="8" id="KW-0539">Nucleus</keyword>
<feature type="domain" description="Pre-mRNA 3'-end-processing endonuclease polyadenylation factor C-term" evidence="15">
    <location>
        <begin position="487"/>
        <end position="879"/>
    </location>
</feature>
<evidence type="ECO:0000256" key="8">
    <source>
        <dbReference type="ARBA" id="ARBA00023242"/>
    </source>
</evidence>
<evidence type="ECO:0000259" key="14">
    <source>
        <dbReference type="SMART" id="SM01027"/>
    </source>
</evidence>
<evidence type="ECO:0000313" key="17">
    <source>
        <dbReference type="Proteomes" id="UP000245946"/>
    </source>
</evidence>
<evidence type="ECO:0000256" key="11">
    <source>
        <dbReference type="ARBA" id="ARBA00075008"/>
    </source>
</evidence>
<accession>A0A316ZA16</accession>
<dbReference type="SUPFAM" id="SSF56281">
    <property type="entry name" value="Metallo-hydrolase/oxidoreductase"/>
    <property type="match status" value="1"/>
</dbReference>
<feature type="compositionally biased region" description="Low complexity" evidence="12">
    <location>
        <begin position="777"/>
        <end position="803"/>
    </location>
</feature>
<dbReference type="Pfam" id="PF07521">
    <property type="entry name" value="RMMBL"/>
    <property type="match status" value="1"/>
</dbReference>
<dbReference type="EMBL" id="KZ819291">
    <property type="protein sequence ID" value="PWN98540.1"/>
    <property type="molecule type" value="Genomic_DNA"/>
</dbReference>
<evidence type="ECO:0000256" key="3">
    <source>
        <dbReference type="ARBA" id="ARBA00018311"/>
    </source>
</evidence>
<evidence type="ECO:0000256" key="7">
    <source>
        <dbReference type="ARBA" id="ARBA00022801"/>
    </source>
</evidence>
<proteinExistence type="inferred from homology"/>
<dbReference type="InterPro" id="IPR011108">
    <property type="entry name" value="RMMBL"/>
</dbReference>
<dbReference type="SMART" id="SM00849">
    <property type="entry name" value="Lactamase_B"/>
    <property type="match status" value="1"/>
</dbReference>
<keyword evidence="17" id="KW-1185">Reference proteome</keyword>
<dbReference type="OrthoDB" id="10249535at2759"/>
<dbReference type="InterPro" id="IPR021718">
    <property type="entry name" value="CPSF73-100_C"/>
</dbReference>
<dbReference type="Pfam" id="PF11718">
    <property type="entry name" value="CPSF73-100_C"/>
    <property type="match status" value="1"/>
</dbReference>
<dbReference type="GO" id="GO:0003723">
    <property type="term" value="F:RNA binding"/>
    <property type="evidence" value="ECO:0007669"/>
    <property type="project" value="TreeGrafter"/>
</dbReference>
<keyword evidence="4" id="KW-0507">mRNA processing</keyword>
<dbReference type="SMART" id="SM01027">
    <property type="entry name" value="Beta-Casp"/>
    <property type="match status" value="1"/>
</dbReference>
<dbReference type="InterPro" id="IPR050698">
    <property type="entry name" value="MBL"/>
</dbReference>
<dbReference type="Gene3D" id="3.40.50.10890">
    <property type="match status" value="1"/>
</dbReference>
<dbReference type="SMART" id="SM01098">
    <property type="entry name" value="CPSF73-100_C"/>
    <property type="match status" value="1"/>
</dbReference>